<comment type="caution">
    <text evidence="1">The sequence shown here is derived from an EMBL/GenBank/DDBJ whole genome shotgun (WGS) entry which is preliminary data.</text>
</comment>
<organism evidence="1">
    <name type="scientific">marine sediment metagenome</name>
    <dbReference type="NCBI Taxonomy" id="412755"/>
    <lineage>
        <taxon>unclassified sequences</taxon>
        <taxon>metagenomes</taxon>
        <taxon>ecological metagenomes</taxon>
    </lineage>
</organism>
<sequence length="112" mass="13060">DITRKEKYLIRLIAEKYSKILSRLKFSNGSLIYQRTYGQLYKKSSRWKFCLLCGKIATVDSFTLDKHTCPPLLFQKHPICCSTSWIQLRDFFLTNKYLETLSEVGVEVVAGK</sequence>
<evidence type="ECO:0000313" key="1">
    <source>
        <dbReference type="EMBL" id="GAH87306.1"/>
    </source>
</evidence>
<accession>X1IXW5</accession>
<dbReference type="AlphaFoldDB" id="X1IXW5"/>
<proteinExistence type="predicted"/>
<reference evidence="1" key="1">
    <citation type="journal article" date="2014" name="Front. Microbiol.">
        <title>High frequency of phylogenetically diverse reductive dehalogenase-homologous genes in deep subseafloor sedimentary metagenomes.</title>
        <authorList>
            <person name="Kawai M."/>
            <person name="Futagami T."/>
            <person name="Toyoda A."/>
            <person name="Takaki Y."/>
            <person name="Nishi S."/>
            <person name="Hori S."/>
            <person name="Arai W."/>
            <person name="Tsubouchi T."/>
            <person name="Morono Y."/>
            <person name="Uchiyama I."/>
            <person name="Ito T."/>
            <person name="Fujiyama A."/>
            <person name="Inagaki F."/>
            <person name="Takami H."/>
        </authorList>
    </citation>
    <scope>NUCLEOTIDE SEQUENCE</scope>
    <source>
        <strain evidence="1">Expedition CK06-06</strain>
    </source>
</reference>
<dbReference type="EMBL" id="BARU01037364">
    <property type="protein sequence ID" value="GAH87306.1"/>
    <property type="molecule type" value="Genomic_DNA"/>
</dbReference>
<gene>
    <name evidence="1" type="ORF">S03H2_58238</name>
</gene>
<protein>
    <submittedName>
        <fullName evidence="1">Uncharacterized protein</fullName>
    </submittedName>
</protein>
<name>X1IXW5_9ZZZZ</name>
<feature type="non-terminal residue" evidence="1">
    <location>
        <position position="1"/>
    </location>
</feature>